<dbReference type="InterPro" id="IPR001138">
    <property type="entry name" value="Zn2Cys6_DnaBD"/>
</dbReference>
<dbReference type="Gene3D" id="4.10.240.10">
    <property type="entry name" value="Zn(2)-C6 fungal-type DNA-binding domain"/>
    <property type="match status" value="1"/>
</dbReference>
<evidence type="ECO:0000313" key="3">
    <source>
        <dbReference type="EMBL" id="KAF2665108.1"/>
    </source>
</evidence>
<keyword evidence="1" id="KW-0539">Nucleus</keyword>
<dbReference type="PANTHER" id="PTHR38111:SF2">
    <property type="entry name" value="FINGER DOMAIN PROTEIN, PUTATIVE (AFU_ORTHOLOGUE AFUA_1G01560)-RELATED"/>
    <property type="match status" value="1"/>
</dbReference>
<dbReference type="PROSITE" id="PS50048">
    <property type="entry name" value="ZN2_CY6_FUNGAL_2"/>
    <property type="match status" value="1"/>
</dbReference>
<dbReference type="Proteomes" id="UP000799302">
    <property type="component" value="Unassembled WGS sequence"/>
</dbReference>
<evidence type="ECO:0000256" key="1">
    <source>
        <dbReference type="ARBA" id="ARBA00023242"/>
    </source>
</evidence>
<organism evidence="3 4">
    <name type="scientific">Microthyrium microscopicum</name>
    <dbReference type="NCBI Taxonomy" id="703497"/>
    <lineage>
        <taxon>Eukaryota</taxon>
        <taxon>Fungi</taxon>
        <taxon>Dikarya</taxon>
        <taxon>Ascomycota</taxon>
        <taxon>Pezizomycotina</taxon>
        <taxon>Dothideomycetes</taxon>
        <taxon>Dothideomycetes incertae sedis</taxon>
        <taxon>Microthyriales</taxon>
        <taxon>Microthyriaceae</taxon>
        <taxon>Microthyrium</taxon>
    </lineage>
</organism>
<dbReference type="SUPFAM" id="SSF57701">
    <property type="entry name" value="Zn2/Cys6 DNA-binding domain"/>
    <property type="match status" value="1"/>
</dbReference>
<dbReference type="EMBL" id="MU004241">
    <property type="protein sequence ID" value="KAF2665108.1"/>
    <property type="molecule type" value="Genomic_DNA"/>
</dbReference>
<name>A0A6A6U1V2_9PEZI</name>
<keyword evidence="4" id="KW-1185">Reference proteome</keyword>
<evidence type="ECO:0000313" key="4">
    <source>
        <dbReference type="Proteomes" id="UP000799302"/>
    </source>
</evidence>
<reference evidence="3" key="1">
    <citation type="journal article" date="2020" name="Stud. Mycol.">
        <title>101 Dothideomycetes genomes: a test case for predicting lifestyles and emergence of pathogens.</title>
        <authorList>
            <person name="Haridas S."/>
            <person name="Albert R."/>
            <person name="Binder M."/>
            <person name="Bloem J."/>
            <person name="Labutti K."/>
            <person name="Salamov A."/>
            <person name="Andreopoulos B."/>
            <person name="Baker S."/>
            <person name="Barry K."/>
            <person name="Bills G."/>
            <person name="Bluhm B."/>
            <person name="Cannon C."/>
            <person name="Castanera R."/>
            <person name="Culley D."/>
            <person name="Daum C."/>
            <person name="Ezra D."/>
            <person name="Gonzalez J."/>
            <person name="Henrissat B."/>
            <person name="Kuo A."/>
            <person name="Liang C."/>
            <person name="Lipzen A."/>
            <person name="Lutzoni F."/>
            <person name="Magnuson J."/>
            <person name="Mondo S."/>
            <person name="Nolan M."/>
            <person name="Ohm R."/>
            <person name="Pangilinan J."/>
            <person name="Park H.-J."/>
            <person name="Ramirez L."/>
            <person name="Alfaro M."/>
            <person name="Sun H."/>
            <person name="Tritt A."/>
            <person name="Yoshinaga Y."/>
            <person name="Zwiers L.-H."/>
            <person name="Turgeon B."/>
            <person name="Goodwin S."/>
            <person name="Spatafora J."/>
            <person name="Crous P."/>
            <person name="Grigoriev I."/>
        </authorList>
    </citation>
    <scope>NUCLEOTIDE SEQUENCE</scope>
    <source>
        <strain evidence="3">CBS 115976</strain>
    </source>
</reference>
<evidence type="ECO:0000259" key="2">
    <source>
        <dbReference type="PROSITE" id="PS50048"/>
    </source>
</evidence>
<dbReference type="Pfam" id="PF11951">
    <property type="entry name" value="Fungal_trans_2"/>
    <property type="match status" value="1"/>
</dbReference>
<dbReference type="PROSITE" id="PS00463">
    <property type="entry name" value="ZN2_CY6_FUNGAL_1"/>
    <property type="match status" value="1"/>
</dbReference>
<dbReference type="Pfam" id="PF00172">
    <property type="entry name" value="Zn_clus"/>
    <property type="match status" value="1"/>
</dbReference>
<dbReference type="GO" id="GO:0008270">
    <property type="term" value="F:zinc ion binding"/>
    <property type="evidence" value="ECO:0007669"/>
    <property type="project" value="InterPro"/>
</dbReference>
<gene>
    <name evidence="3" type="ORF">BT63DRAFT_85356</name>
</gene>
<feature type="domain" description="Zn(2)-C6 fungal-type" evidence="2">
    <location>
        <begin position="10"/>
        <end position="38"/>
    </location>
</feature>
<sequence>MVGVGGRSKACKNCKRRRVKCDETRPNCRRCLKAKLSCGDWPTMTIIQFNGQPEQQPSTPKTEPELQIVDTIENKTGLLSSSWSPWSKVAMPTDDLFVSYTLAHLLRGSYQLDDIYVPEVDRVLSDTCFLALATSYFGNDHREQAVVQRGVRRYSSALKGLNEALHDDSKSRTYDVLKAVLLMATYEMLLSDNSNGWIVHGLGLERLIEFRGPESFKRMPDRDLFETSRPSMIYSAIVLHKNTILSQKRWKVIPWEDDLGQKDVFQYLIDILADCPQLLVSKDRMYTCKPKEKAGDLARALDIETRSLLVQLEAWKASWDASEGDYCSETPVSSSNPSYIPPNGVPVPFWTTNLYYNSLRQANAMAMYNACIIFLGKIIRELDEGNGHSSTIQVANQMYIAGIEICRSAEYHLHVMSQGTGSFAFLFPLRMAWDAVGIVEPAIGVWLTEVLDKIQFGAVGRWAIAGYLLNIQPPTPQPAKELDSQLL</sequence>
<accession>A0A6A6U1V2</accession>
<dbReference type="AlphaFoldDB" id="A0A6A6U1V2"/>
<proteinExistence type="predicted"/>
<dbReference type="OrthoDB" id="5126878at2759"/>
<dbReference type="GO" id="GO:0000981">
    <property type="term" value="F:DNA-binding transcription factor activity, RNA polymerase II-specific"/>
    <property type="evidence" value="ECO:0007669"/>
    <property type="project" value="InterPro"/>
</dbReference>
<dbReference type="InterPro" id="IPR053178">
    <property type="entry name" value="Osmoadaptation_assoc"/>
</dbReference>
<dbReference type="SMART" id="SM00066">
    <property type="entry name" value="GAL4"/>
    <property type="match status" value="1"/>
</dbReference>
<dbReference type="CDD" id="cd00067">
    <property type="entry name" value="GAL4"/>
    <property type="match status" value="1"/>
</dbReference>
<dbReference type="InterPro" id="IPR021858">
    <property type="entry name" value="Fun_TF"/>
</dbReference>
<dbReference type="InterPro" id="IPR036864">
    <property type="entry name" value="Zn2-C6_fun-type_DNA-bd_sf"/>
</dbReference>
<protein>
    <recommendedName>
        <fullName evidence="2">Zn(2)-C6 fungal-type domain-containing protein</fullName>
    </recommendedName>
</protein>
<dbReference type="PANTHER" id="PTHR38111">
    <property type="entry name" value="ZN(2)-C6 FUNGAL-TYPE DOMAIN-CONTAINING PROTEIN-RELATED"/>
    <property type="match status" value="1"/>
</dbReference>